<evidence type="ECO:0000313" key="2">
    <source>
        <dbReference type="EMBL" id="PHH72779.1"/>
    </source>
</evidence>
<evidence type="ECO:0000313" key="3">
    <source>
        <dbReference type="Proteomes" id="UP000224854"/>
    </source>
</evidence>
<feature type="compositionally biased region" description="Basic and acidic residues" evidence="1">
    <location>
        <begin position="90"/>
        <end position="100"/>
    </location>
</feature>
<organism evidence="2 3">
    <name type="scientific">Ophiocordyceps australis</name>
    <dbReference type="NCBI Taxonomy" id="1399860"/>
    <lineage>
        <taxon>Eukaryota</taxon>
        <taxon>Fungi</taxon>
        <taxon>Dikarya</taxon>
        <taxon>Ascomycota</taxon>
        <taxon>Pezizomycotina</taxon>
        <taxon>Sordariomycetes</taxon>
        <taxon>Hypocreomycetidae</taxon>
        <taxon>Hypocreales</taxon>
        <taxon>Ophiocordycipitaceae</taxon>
        <taxon>Ophiocordyceps</taxon>
    </lineage>
</organism>
<feature type="compositionally biased region" description="Basic residues" evidence="1">
    <location>
        <begin position="112"/>
        <end position="122"/>
    </location>
</feature>
<proteinExistence type="predicted"/>
<feature type="region of interest" description="Disordered" evidence="1">
    <location>
        <begin position="40"/>
        <end position="170"/>
    </location>
</feature>
<feature type="compositionally biased region" description="Basic residues" evidence="1">
    <location>
        <begin position="60"/>
        <end position="70"/>
    </location>
</feature>
<name>A0A2C5XHP4_9HYPO</name>
<feature type="compositionally biased region" description="Polar residues" evidence="1">
    <location>
        <begin position="46"/>
        <end position="59"/>
    </location>
</feature>
<dbReference type="OrthoDB" id="4848529at2759"/>
<dbReference type="EMBL" id="NJEU01000557">
    <property type="protein sequence ID" value="PHH72779.1"/>
    <property type="molecule type" value="Genomic_DNA"/>
</dbReference>
<accession>A0A2C5XHP4</accession>
<dbReference type="AlphaFoldDB" id="A0A2C5XHP4"/>
<comment type="caution">
    <text evidence="2">The sequence shown here is derived from an EMBL/GenBank/DDBJ whole genome shotgun (WGS) entry which is preliminary data.</text>
</comment>
<reference evidence="2 3" key="1">
    <citation type="submission" date="2017-06" db="EMBL/GenBank/DDBJ databases">
        <title>Ant-infecting Ophiocordyceps genomes reveal a high diversity of potential behavioral manipulation genes and a possible major role for enterotoxins.</title>
        <authorList>
            <person name="De Bekker C."/>
            <person name="Evans H.C."/>
            <person name="Brachmann A."/>
            <person name="Hughes D.P."/>
        </authorList>
    </citation>
    <scope>NUCLEOTIDE SEQUENCE [LARGE SCALE GENOMIC DNA]</scope>
    <source>
        <strain evidence="2 3">1348a</strain>
    </source>
</reference>
<evidence type="ECO:0000256" key="1">
    <source>
        <dbReference type="SAM" id="MobiDB-lite"/>
    </source>
</evidence>
<keyword evidence="3" id="KW-1185">Reference proteome</keyword>
<protein>
    <submittedName>
        <fullName evidence="2">Uncharacterized protein</fullName>
    </submittedName>
</protein>
<gene>
    <name evidence="2" type="ORF">CDD82_5803</name>
</gene>
<dbReference type="Proteomes" id="UP000224854">
    <property type="component" value="Unassembled WGS sequence"/>
</dbReference>
<sequence length="170" mass="18404">MRIVGQLRTDGASLNWSKINMEGRTTKSLQNQWCKMNKEIAGLAAESSSGPKTPNQPKSTPRKARAKKGDKKADDASVTPDAQGNNDDNIEVKTEIKTEEASNEQAEFTTPKKQRGPAKPKKRDGPARANSAKKRKLSEVKTESYGEEGGVESETVNGGGTETEQEAAED</sequence>